<dbReference type="SUPFAM" id="SSF81343">
    <property type="entry name" value="Fumarate reductase respiratory complex transmembrane subunits"/>
    <property type="match status" value="1"/>
</dbReference>
<keyword evidence="2" id="KW-0472">Membrane</keyword>
<gene>
    <name evidence="4" type="ORF">ZYGR_0AS02860</name>
</gene>
<evidence type="ECO:0000313" key="5">
    <source>
        <dbReference type="Proteomes" id="UP000187013"/>
    </source>
</evidence>
<feature type="transmembrane region" description="Helical" evidence="2">
    <location>
        <begin position="55"/>
        <end position="76"/>
    </location>
</feature>
<dbReference type="EMBL" id="BDGX01000045">
    <property type="protein sequence ID" value="GAV54963.1"/>
    <property type="molecule type" value="Genomic_DNA"/>
</dbReference>
<feature type="compositionally biased region" description="Polar residues" evidence="1">
    <location>
        <begin position="1"/>
        <end position="18"/>
    </location>
</feature>
<name>A0A1Q3AHJ4_ZYGRO</name>
<dbReference type="AlphaFoldDB" id="A0A1Q3AHJ4"/>
<dbReference type="OrthoDB" id="10259513at2759"/>
<feature type="transmembrane region" description="Helical" evidence="2">
    <location>
        <begin position="96"/>
        <end position="117"/>
    </location>
</feature>
<reference evidence="4 5" key="1">
    <citation type="submission" date="2016-08" db="EMBL/GenBank/DDBJ databases">
        <title>Draft genome sequence of allopolyploid Zygosaccharomyces rouxii.</title>
        <authorList>
            <person name="Watanabe J."/>
            <person name="Uehara K."/>
            <person name="Mogi Y."/>
            <person name="Tsukioka Y."/>
        </authorList>
    </citation>
    <scope>NUCLEOTIDE SEQUENCE [LARGE SCALE GENOMIC DNA]</scope>
    <source>
        <strain evidence="4 5">NBRC 110957</strain>
    </source>
</reference>
<dbReference type="Pfam" id="PF07950">
    <property type="entry name" value="MCP1_TM"/>
    <property type="match status" value="2"/>
</dbReference>
<feature type="transmembrane region" description="Helical" evidence="2">
    <location>
        <begin position="260"/>
        <end position="279"/>
    </location>
</feature>
<evidence type="ECO:0000313" key="4">
    <source>
        <dbReference type="EMBL" id="GAV54963.1"/>
    </source>
</evidence>
<keyword evidence="2" id="KW-1133">Transmembrane helix</keyword>
<dbReference type="PANTHER" id="PTHR38409">
    <property type="entry name" value="MDM10-COMPLEMENTING PROTEIN 1"/>
    <property type="match status" value="1"/>
</dbReference>
<evidence type="ECO:0000256" key="2">
    <source>
        <dbReference type="SAM" id="Phobius"/>
    </source>
</evidence>
<comment type="caution">
    <text evidence="4">The sequence shown here is derived from an EMBL/GenBank/DDBJ whole genome shotgun (WGS) entry which is preliminary data.</text>
</comment>
<dbReference type="InterPro" id="IPR034804">
    <property type="entry name" value="SQR/QFR_C/D"/>
</dbReference>
<protein>
    <recommendedName>
        <fullName evidence="3">Mitochondrial adapter protein MCP1 transmembrane domain-containing protein</fullName>
    </recommendedName>
</protein>
<feature type="region of interest" description="Disordered" evidence="1">
    <location>
        <begin position="1"/>
        <end position="23"/>
    </location>
</feature>
<dbReference type="InterPro" id="IPR039960">
    <property type="entry name" value="MCP1"/>
</dbReference>
<evidence type="ECO:0000256" key="1">
    <source>
        <dbReference type="SAM" id="MobiDB-lite"/>
    </source>
</evidence>
<organism evidence="4 5">
    <name type="scientific">Zygosaccharomyces rouxii</name>
    <dbReference type="NCBI Taxonomy" id="4956"/>
    <lineage>
        <taxon>Eukaryota</taxon>
        <taxon>Fungi</taxon>
        <taxon>Dikarya</taxon>
        <taxon>Ascomycota</taxon>
        <taxon>Saccharomycotina</taxon>
        <taxon>Saccharomycetes</taxon>
        <taxon>Saccharomycetales</taxon>
        <taxon>Saccharomycetaceae</taxon>
        <taxon>Zygosaccharomyces</taxon>
    </lineage>
</organism>
<keyword evidence="2" id="KW-0812">Transmembrane</keyword>
<dbReference type="GO" id="GO:0055088">
    <property type="term" value="P:lipid homeostasis"/>
    <property type="evidence" value="ECO:0007669"/>
    <property type="project" value="InterPro"/>
</dbReference>
<evidence type="ECO:0000259" key="3">
    <source>
        <dbReference type="Pfam" id="PF07950"/>
    </source>
</evidence>
<dbReference type="PANTHER" id="PTHR38409:SF1">
    <property type="entry name" value="MITOCHONDRIAL ADAPTER PROTEIN MCP1"/>
    <property type="match status" value="1"/>
</dbReference>
<proteinExistence type="predicted"/>
<dbReference type="Proteomes" id="UP000187013">
    <property type="component" value="Unassembled WGS sequence"/>
</dbReference>
<feature type="domain" description="Mitochondrial adapter protein MCP1 transmembrane" evidence="3">
    <location>
        <begin position="185"/>
        <end position="277"/>
    </location>
</feature>
<sequence length="301" mass="33917">MTLQSVSPEPIDSSSLNEDTLKSQDKPAGIPLFPISKKWISVSLRKVQYFSTFPMALYFPLHGINTLIVPPVSVGSAPDDVLMMVRELLPSFTTKLLVTSLCLHFGSGLILRVWHWIDSYNATPRSKGKKHTDAKTDVHFHLQDESERISQRVIGLTGGLSGYFTGFKKSFKLPPQILSGYVLAPLLTYHLYVMKLIPDKLKTDVDFNYVKWILQNPNWQVKWIGGIIPLSFLIGSGTYHILAGMCQYMGVRKLSSRRKWSNVITVVIASGIFGLYRLGKQLTLFMGSEEYAKVFQKLCLL</sequence>
<feature type="transmembrane region" description="Helical" evidence="2">
    <location>
        <begin position="223"/>
        <end position="248"/>
    </location>
</feature>
<feature type="transmembrane region" description="Helical" evidence="2">
    <location>
        <begin position="178"/>
        <end position="197"/>
    </location>
</feature>
<dbReference type="GO" id="GO:0007005">
    <property type="term" value="P:mitochondrion organization"/>
    <property type="evidence" value="ECO:0007669"/>
    <property type="project" value="TreeGrafter"/>
</dbReference>
<feature type="domain" description="Mitochondrial adapter protein MCP1 transmembrane" evidence="3">
    <location>
        <begin position="58"/>
        <end position="161"/>
    </location>
</feature>
<dbReference type="InterPro" id="IPR012472">
    <property type="entry name" value="MCP1_TM"/>
</dbReference>
<accession>A0A1Q3AHJ4</accession>
<dbReference type="GO" id="GO:0005741">
    <property type="term" value="C:mitochondrial outer membrane"/>
    <property type="evidence" value="ECO:0007669"/>
    <property type="project" value="TreeGrafter"/>
</dbReference>